<accession>A0A5C6V9C9</accession>
<dbReference type="RefSeq" id="WP_147013240.1">
    <property type="nucleotide sequence ID" value="NZ_VORB01000002.1"/>
</dbReference>
<proteinExistence type="predicted"/>
<dbReference type="PROSITE" id="PS51257">
    <property type="entry name" value="PROKAR_LIPOPROTEIN"/>
    <property type="match status" value="1"/>
</dbReference>
<dbReference type="Proteomes" id="UP000321168">
    <property type="component" value="Unassembled WGS sequence"/>
</dbReference>
<protein>
    <recommendedName>
        <fullName evidence="3">DUF4625 domain-containing protein</fullName>
    </recommendedName>
</protein>
<keyword evidence="2" id="KW-1185">Reference proteome</keyword>
<reference evidence="1 2" key="1">
    <citation type="submission" date="2019-08" db="EMBL/GenBank/DDBJ databases">
        <title>Genome of Luteibaculum oceani JCM 18817.</title>
        <authorList>
            <person name="Bowman J.P."/>
        </authorList>
    </citation>
    <scope>NUCLEOTIDE SEQUENCE [LARGE SCALE GENOMIC DNA]</scope>
    <source>
        <strain evidence="1 2">JCM 18817</strain>
    </source>
</reference>
<gene>
    <name evidence="1" type="ORF">FRX97_02980</name>
</gene>
<evidence type="ECO:0008006" key="3">
    <source>
        <dbReference type="Google" id="ProtNLM"/>
    </source>
</evidence>
<dbReference type="AlphaFoldDB" id="A0A5C6V9C9"/>
<organism evidence="1 2">
    <name type="scientific">Luteibaculum oceani</name>
    <dbReference type="NCBI Taxonomy" id="1294296"/>
    <lineage>
        <taxon>Bacteria</taxon>
        <taxon>Pseudomonadati</taxon>
        <taxon>Bacteroidota</taxon>
        <taxon>Flavobacteriia</taxon>
        <taxon>Flavobacteriales</taxon>
        <taxon>Luteibaculaceae</taxon>
        <taxon>Luteibaculum</taxon>
    </lineage>
</organism>
<name>A0A5C6V9C9_9FLAO</name>
<dbReference type="EMBL" id="VORB01000002">
    <property type="protein sequence ID" value="TXC82073.1"/>
    <property type="molecule type" value="Genomic_DNA"/>
</dbReference>
<evidence type="ECO:0000313" key="2">
    <source>
        <dbReference type="Proteomes" id="UP000321168"/>
    </source>
</evidence>
<evidence type="ECO:0000313" key="1">
    <source>
        <dbReference type="EMBL" id="TXC82073.1"/>
    </source>
</evidence>
<sequence length="262" mass="28665">MKRILALTLLIATLVACEKHDGIRPRFESATVNGTGNIAYVRLGDEFRVDFSAVDNGDLNRVFVRSVKGLKNEKNITRTNFDLAYENNFSLEGSNGTGSASVNAAGAANGTYRFVFDVFDKNGNQGISRVVNVIYQDTARNSRPFWNVNSVNPDFQPGTITINVNRGNEIEVDAVVNSNTDLERIKIEFIGRDHNIFSFEKELPGSADFTFSIVDDLLDENGELIPLLVPVTAAGGDTPLLFSAVDANGNTGVFYINVNVLF</sequence>
<comment type="caution">
    <text evidence="1">The sequence shown here is derived from an EMBL/GenBank/DDBJ whole genome shotgun (WGS) entry which is preliminary data.</text>
</comment>